<feature type="non-terminal residue" evidence="8">
    <location>
        <position position="1"/>
    </location>
</feature>
<dbReference type="PANTHER" id="PTHR13184">
    <property type="entry name" value="37S RIBOSOMAL PROTEIN S22"/>
    <property type="match status" value="1"/>
</dbReference>
<keyword evidence="5" id="KW-0411">Iron-sulfur</keyword>
<name>A0AAV5W6Y2_9BILA</name>
<dbReference type="GO" id="GO:0006412">
    <property type="term" value="P:translation"/>
    <property type="evidence" value="ECO:0007669"/>
    <property type="project" value="InterPro"/>
</dbReference>
<evidence type="ECO:0000313" key="8">
    <source>
        <dbReference type="EMBL" id="GMT27515.1"/>
    </source>
</evidence>
<dbReference type="InterPro" id="IPR029063">
    <property type="entry name" value="SAM-dependent_MTases_sf"/>
</dbReference>
<evidence type="ECO:0000256" key="1">
    <source>
        <dbReference type="ARBA" id="ARBA00004173"/>
    </source>
</evidence>
<accession>A0AAV5W6Y2</accession>
<dbReference type="InterPro" id="IPR015324">
    <property type="entry name" value="Ribosomal_Rsm22-like"/>
</dbReference>
<dbReference type="Gene3D" id="3.40.50.150">
    <property type="entry name" value="Vaccinia Virus protein VP39"/>
    <property type="match status" value="1"/>
</dbReference>
<evidence type="ECO:0000256" key="4">
    <source>
        <dbReference type="ARBA" id="ARBA00023004"/>
    </source>
</evidence>
<dbReference type="AlphaFoldDB" id="A0AAV5W6Y2"/>
<keyword evidence="3" id="KW-0809">Transit peptide</keyword>
<dbReference type="InterPro" id="IPR052571">
    <property type="entry name" value="Mt_RNA_Methyltransferase"/>
</dbReference>
<comment type="function">
    <text evidence="7">Mitochondrial ribosome (mitoribosome) assembly factor. Binds at the interface of the head and body domains of the mitochondrial small ribosomal subunit (mt-SSU), occluding the mRNA channel and preventing compaction of the head domain towards the body. Probable inactive methyltransferase: retains the characteristic folding and ability to bind S-adenosyl-L-methionine, but it probably lost its methyltransferase activity.</text>
</comment>
<evidence type="ECO:0000256" key="7">
    <source>
        <dbReference type="ARBA" id="ARBA00045681"/>
    </source>
</evidence>
<dbReference type="EMBL" id="BTSY01000005">
    <property type="protein sequence ID" value="GMT27515.1"/>
    <property type="molecule type" value="Genomic_DNA"/>
</dbReference>
<dbReference type="GO" id="GO:0046872">
    <property type="term" value="F:metal ion binding"/>
    <property type="evidence" value="ECO:0007669"/>
    <property type="project" value="UniProtKB-KW"/>
</dbReference>
<dbReference type="GO" id="GO:0003735">
    <property type="term" value="F:structural constituent of ribosome"/>
    <property type="evidence" value="ECO:0007669"/>
    <property type="project" value="TreeGrafter"/>
</dbReference>
<dbReference type="GO" id="GO:0008168">
    <property type="term" value="F:methyltransferase activity"/>
    <property type="evidence" value="ECO:0007669"/>
    <property type="project" value="InterPro"/>
</dbReference>
<dbReference type="GO" id="GO:0051536">
    <property type="term" value="F:iron-sulfur cluster binding"/>
    <property type="evidence" value="ECO:0007669"/>
    <property type="project" value="UniProtKB-KW"/>
</dbReference>
<proteinExistence type="predicted"/>
<gene>
    <name evidence="8" type="ORF">PFISCL1PPCAC_18812</name>
</gene>
<evidence type="ECO:0000256" key="5">
    <source>
        <dbReference type="ARBA" id="ARBA00023014"/>
    </source>
</evidence>
<protein>
    <recommendedName>
        <fullName evidence="10">Methyltransferase</fullName>
    </recommendedName>
</protein>
<evidence type="ECO:0000313" key="9">
    <source>
        <dbReference type="Proteomes" id="UP001432322"/>
    </source>
</evidence>
<dbReference type="GO" id="GO:0005763">
    <property type="term" value="C:mitochondrial small ribosomal subunit"/>
    <property type="evidence" value="ECO:0007669"/>
    <property type="project" value="TreeGrafter"/>
</dbReference>
<keyword evidence="4" id="KW-0408">Iron</keyword>
<evidence type="ECO:0000256" key="3">
    <source>
        <dbReference type="ARBA" id="ARBA00022946"/>
    </source>
</evidence>
<organism evidence="8 9">
    <name type="scientific">Pristionchus fissidentatus</name>
    <dbReference type="NCBI Taxonomy" id="1538716"/>
    <lineage>
        <taxon>Eukaryota</taxon>
        <taxon>Metazoa</taxon>
        <taxon>Ecdysozoa</taxon>
        <taxon>Nematoda</taxon>
        <taxon>Chromadorea</taxon>
        <taxon>Rhabditida</taxon>
        <taxon>Rhabditina</taxon>
        <taxon>Diplogasteromorpha</taxon>
        <taxon>Diplogasteroidea</taxon>
        <taxon>Neodiplogasteridae</taxon>
        <taxon>Pristionchus</taxon>
    </lineage>
</organism>
<sequence length="549" mass="62718">RRLQMTSRFIVRHISCGRNVFAKIDKSIMQRSVVAGEADVTASNVITGDRMVVRLSIPEQKEQKSRRFRRQFNLPKEAVAGLREAIVKTERNPKQLQNEADQLAEKILNRRFPASAEIVKDARNKIRLKMRSKMKDDDDVDMLDENLSEQIREERERQLKNAVDKELKRSHFNWKPMEASSDEGAVAYALARLAPNYAEVARVLEELQSVDDGEWAPSSVLDFGAGAGGAFWALNERYEEAMHDYTAVDANDHMNRTATDIMRTRGSSSLVHGGVHFRRHLVPSLQTTYDMVIVHRTLIEISDQDARFQLAESLWRRTNRFLVLIESGLEDSFAALMDVRNFLLTMGMMLDKEKTVEVLKEHGKWNELTARLLHEERISDYERFEILKHHLPSAVSPPTMLSPATVVAPCPHDLGCPRQAMSVPCPFTVRWSPIRADGKSGRANDDGTEKGSMSFTILEKGIRSTEKESFPRILEMRKLHGHLTCDTCTAFRGLERITVSKRAGELYASLRQRRSGEIFPLHTQVLQSESNFDVFEAGLDRMKKDRKRK</sequence>
<dbReference type="PANTHER" id="PTHR13184:SF5">
    <property type="entry name" value="METHYLTRANSFERASE-LIKE PROTEIN 17, MITOCHONDRIAL"/>
    <property type="match status" value="1"/>
</dbReference>
<evidence type="ECO:0000256" key="6">
    <source>
        <dbReference type="ARBA" id="ARBA00023128"/>
    </source>
</evidence>
<dbReference type="Proteomes" id="UP001432322">
    <property type="component" value="Unassembled WGS sequence"/>
</dbReference>
<reference evidence="8" key="1">
    <citation type="submission" date="2023-10" db="EMBL/GenBank/DDBJ databases">
        <title>Genome assembly of Pristionchus species.</title>
        <authorList>
            <person name="Yoshida K."/>
            <person name="Sommer R.J."/>
        </authorList>
    </citation>
    <scope>NUCLEOTIDE SEQUENCE</scope>
    <source>
        <strain evidence="8">RS5133</strain>
    </source>
</reference>
<evidence type="ECO:0008006" key="10">
    <source>
        <dbReference type="Google" id="ProtNLM"/>
    </source>
</evidence>
<keyword evidence="6" id="KW-0496">Mitochondrion</keyword>
<keyword evidence="9" id="KW-1185">Reference proteome</keyword>
<comment type="caution">
    <text evidence="8">The sequence shown here is derived from an EMBL/GenBank/DDBJ whole genome shotgun (WGS) entry which is preliminary data.</text>
</comment>
<dbReference type="Pfam" id="PF09243">
    <property type="entry name" value="Rsm22"/>
    <property type="match status" value="2"/>
</dbReference>
<comment type="subcellular location">
    <subcellularLocation>
        <location evidence="1">Mitochondrion</location>
    </subcellularLocation>
</comment>
<evidence type="ECO:0000256" key="2">
    <source>
        <dbReference type="ARBA" id="ARBA00022723"/>
    </source>
</evidence>
<keyword evidence="2" id="KW-0479">Metal-binding</keyword>
<dbReference type="SUPFAM" id="SSF53335">
    <property type="entry name" value="S-adenosyl-L-methionine-dependent methyltransferases"/>
    <property type="match status" value="1"/>
</dbReference>